<organism evidence="2 3">
    <name type="scientific">Oryza sativa subsp. japonica</name>
    <name type="common">Rice</name>
    <dbReference type="NCBI Taxonomy" id="39947"/>
    <lineage>
        <taxon>Eukaryota</taxon>
        <taxon>Viridiplantae</taxon>
        <taxon>Streptophyta</taxon>
        <taxon>Embryophyta</taxon>
        <taxon>Tracheophyta</taxon>
        <taxon>Spermatophyta</taxon>
        <taxon>Magnoliopsida</taxon>
        <taxon>Liliopsida</taxon>
        <taxon>Poales</taxon>
        <taxon>Poaceae</taxon>
        <taxon>BOP clade</taxon>
        <taxon>Oryzoideae</taxon>
        <taxon>Oryzeae</taxon>
        <taxon>Oryzinae</taxon>
        <taxon>Oryza</taxon>
        <taxon>Oryza sativa</taxon>
    </lineage>
</organism>
<dbReference type="EMBL" id="AP004809">
    <property type="protein sequence ID" value="BAD54257.1"/>
    <property type="molecule type" value="Genomic_DNA"/>
</dbReference>
<reference evidence="2" key="2">
    <citation type="submission" date="2002-03" db="EMBL/GenBank/DDBJ databases">
        <title>Oryza sativa nipponbare(GA3) genomic DNA, chromosome 6, PAC clone:P0551A03.</title>
        <authorList>
            <person name="Sasaki T."/>
            <person name="Matsumoto T."/>
            <person name="Yamamoto K."/>
        </authorList>
    </citation>
    <scope>NUCLEOTIDE SEQUENCE</scope>
</reference>
<dbReference type="EMBL" id="AP004818">
    <property type="protein sequence ID" value="BAD54340.1"/>
    <property type="molecule type" value="Genomic_DNA"/>
</dbReference>
<reference evidence="3" key="4">
    <citation type="journal article" date="2008" name="Nucleic Acids Res.">
        <title>The rice annotation project database (RAP-DB): 2008 update.</title>
        <authorList>
            <consortium name="The rice annotation project (RAP)"/>
        </authorList>
    </citation>
    <scope>GENOME REANNOTATION</scope>
    <source>
        <strain evidence="3">cv. Nipponbare</strain>
    </source>
</reference>
<protein>
    <submittedName>
        <fullName evidence="2">Uncharacterized protein</fullName>
    </submittedName>
</protein>
<evidence type="ECO:0000313" key="2">
    <source>
        <dbReference type="EMBL" id="BAD54340.1"/>
    </source>
</evidence>
<sequence>MGLLVVAEARGVGPTLIDRSGAQGDAVGSDGQMRNLGLMGVDLVAAKGEGADPIISTVGLQLHGHHPRNEASELKVMHGCRIALQLAALQGSLHTATAGHHLNLMDGYKPTMPRTWTAG</sequence>
<reference evidence="3" key="3">
    <citation type="journal article" date="2005" name="Nature">
        <title>The map-based sequence of the rice genome.</title>
        <authorList>
            <consortium name="International rice genome sequencing project (IRGSP)"/>
            <person name="Matsumoto T."/>
            <person name="Wu J."/>
            <person name="Kanamori H."/>
            <person name="Katayose Y."/>
            <person name="Fujisawa M."/>
            <person name="Namiki N."/>
            <person name="Mizuno H."/>
            <person name="Yamamoto K."/>
            <person name="Antonio B.A."/>
            <person name="Baba T."/>
            <person name="Sakata K."/>
            <person name="Nagamura Y."/>
            <person name="Aoki H."/>
            <person name="Arikawa K."/>
            <person name="Arita K."/>
            <person name="Bito T."/>
            <person name="Chiden Y."/>
            <person name="Fujitsuka N."/>
            <person name="Fukunaka R."/>
            <person name="Hamada M."/>
            <person name="Harada C."/>
            <person name="Hayashi A."/>
            <person name="Hijishita S."/>
            <person name="Honda M."/>
            <person name="Hosokawa S."/>
            <person name="Ichikawa Y."/>
            <person name="Idonuma A."/>
            <person name="Iijima M."/>
            <person name="Ikeda M."/>
            <person name="Ikeno M."/>
            <person name="Ito K."/>
            <person name="Ito S."/>
            <person name="Ito T."/>
            <person name="Ito Y."/>
            <person name="Ito Y."/>
            <person name="Iwabuchi A."/>
            <person name="Kamiya K."/>
            <person name="Karasawa W."/>
            <person name="Kurita K."/>
            <person name="Katagiri S."/>
            <person name="Kikuta A."/>
            <person name="Kobayashi H."/>
            <person name="Kobayashi N."/>
            <person name="Machita K."/>
            <person name="Maehara T."/>
            <person name="Masukawa M."/>
            <person name="Mizubayashi T."/>
            <person name="Mukai Y."/>
            <person name="Nagasaki H."/>
            <person name="Nagata Y."/>
            <person name="Naito S."/>
            <person name="Nakashima M."/>
            <person name="Nakama Y."/>
            <person name="Nakamichi Y."/>
            <person name="Nakamura M."/>
            <person name="Meguro A."/>
            <person name="Negishi M."/>
            <person name="Ohta I."/>
            <person name="Ohta T."/>
            <person name="Okamoto M."/>
            <person name="Ono N."/>
            <person name="Saji S."/>
            <person name="Sakaguchi M."/>
            <person name="Sakai K."/>
            <person name="Shibata M."/>
            <person name="Shimokawa T."/>
            <person name="Song J."/>
            <person name="Takazaki Y."/>
            <person name="Terasawa K."/>
            <person name="Tsugane M."/>
            <person name="Tsuji K."/>
            <person name="Ueda S."/>
            <person name="Waki K."/>
            <person name="Yamagata H."/>
            <person name="Yamamoto M."/>
            <person name="Yamamoto S."/>
            <person name="Yamane H."/>
            <person name="Yoshiki S."/>
            <person name="Yoshihara R."/>
            <person name="Yukawa K."/>
            <person name="Zhong H."/>
            <person name="Yano M."/>
            <person name="Yuan Q."/>
            <person name="Ouyang S."/>
            <person name="Liu J."/>
            <person name="Jones K.M."/>
            <person name="Gansberger K."/>
            <person name="Moffat K."/>
            <person name="Hill J."/>
            <person name="Bera J."/>
            <person name="Fadrosh D."/>
            <person name="Jin S."/>
            <person name="Johri S."/>
            <person name="Kim M."/>
            <person name="Overton L."/>
            <person name="Reardon M."/>
            <person name="Tsitrin T."/>
            <person name="Vuong H."/>
            <person name="Weaver B."/>
            <person name="Ciecko A."/>
            <person name="Tallon L."/>
            <person name="Jackson J."/>
            <person name="Pai G."/>
            <person name="Aken S.V."/>
            <person name="Utterback T."/>
            <person name="Reidmuller S."/>
            <person name="Feldblyum T."/>
            <person name="Hsiao J."/>
            <person name="Zismann V."/>
            <person name="Iobst S."/>
            <person name="de Vazeille A.R."/>
            <person name="Buell C.R."/>
            <person name="Ying K."/>
            <person name="Li Y."/>
            <person name="Lu T."/>
            <person name="Huang Y."/>
            <person name="Zhao Q."/>
            <person name="Feng Q."/>
            <person name="Zhang L."/>
            <person name="Zhu J."/>
            <person name="Weng Q."/>
            <person name="Mu J."/>
            <person name="Lu Y."/>
            <person name="Fan D."/>
            <person name="Liu Y."/>
            <person name="Guan J."/>
            <person name="Zhang Y."/>
            <person name="Yu S."/>
            <person name="Liu X."/>
            <person name="Zhang Y."/>
            <person name="Hong G."/>
            <person name="Han B."/>
            <person name="Choisne N."/>
            <person name="Demange N."/>
            <person name="Orjeda G."/>
            <person name="Samain S."/>
            <person name="Cattolico L."/>
            <person name="Pelletier E."/>
            <person name="Couloux A."/>
            <person name="Segurens B."/>
            <person name="Wincker P."/>
            <person name="D'Hont A."/>
            <person name="Scarpelli C."/>
            <person name="Weissenbach J."/>
            <person name="Salanoubat M."/>
            <person name="Quetier F."/>
            <person name="Yu Y."/>
            <person name="Kim H.R."/>
            <person name="Rambo T."/>
            <person name="Currie J."/>
            <person name="Collura K."/>
            <person name="Luo M."/>
            <person name="Yang T."/>
            <person name="Ammiraju J.S.S."/>
            <person name="Engler F."/>
            <person name="Soderlund C."/>
            <person name="Wing R.A."/>
            <person name="Palmer L.E."/>
            <person name="de la Bastide M."/>
            <person name="Spiegel L."/>
            <person name="Nascimento L."/>
            <person name="Zutavern T."/>
            <person name="O'Shaughnessy A."/>
            <person name="Dike S."/>
            <person name="Dedhia N."/>
            <person name="Preston R."/>
            <person name="Balija V."/>
            <person name="McCombie W.R."/>
            <person name="Chow T."/>
            <person name="Chen H."/>
            <person name="Chung M."/>
            <person name="Chen C."/>
            <person name="Shaw J."/>
            <person name="Wu H."/>
            <person name="Hsiao K."/>
            <person name="Chao Y."/>
            <person name="Chu M."/>
            <person name="Cheng C."/>
            <person name="Hour A."/>
            <person name="Lee P."/>
            <person name="Lin S."/>
            <person name="Lin Y."/>
            <person name="Liou J."/>
            <person name="Liu S."/>
            <person name="Hsing Y."/>
            <person name="Raghuvanshi S."/>
            <person name="Mohanty A."/>
            <person name="Bharti A.K."/>
            <person name="Gaur A."/>
            <person name="Gupta V."/>
            <person name="Kumar D."/>
            <person name="Ravi V."/>
            <person name="Vij S."/>
            <person name="Kapur A."/>
            <person name="Khurana P."/>
            <person name="Khurana P."/>
            <person name="Khurana J.P."/>
            <person name="Tyagi A.K."/>
            <person name="Gaikwad K."/>
            <person name="Singh A."/>
            <person name="Dalal V."/>
            <person name="Srivastava S."/>
            <person name="Dixit A."/>
            <person name="Pal A.K."/>
            <person name="Ghazi I.A."/>
            <person name="Yadav M."/>
            <person name="Pandit A."/>
            <person name="Bhargava A."/>
            <person name="Sureshbabu K."/>
            <person name="Batra K."/>
            <person name="Sharma T.R."/>
            <person name="Mohapatra T."/>
            <person name="Singh N.K."/>
            <person name="Messing J."/>
            <person name="Nelson A.B."/>
            <person name="Fuks G."/>
            <person name="Kavchok S."/>
            <person name="Keizer G."/>
            <person name="Linton E."/>
            <person name="Llaca V."/>
            <person name="Song R."/>
            <person name="Tanyolac B."/>
            <person name="Young S."/>
            <person name="Ho-Il K."/>
            <person name="Hahn J.H."/>
            <person name="Sangsakoo G."/>
            <person name="Vanavichit A."/>
            <person name="de Mattos Luiz.A.T."/>
            <person name="Zimmer P.D."/>
            <person name="Malone G."/>
            <person name="Dellagostin O."/>
            <person name="de Oliveira A.C."/>
            <person name="Bevan M."/>
            <person name="Bancroft I."/>
            <person name="Minx P."/>
            <person name="Cordum H."/>
            <person name="Wilson R."/>
            <person name="Cheng Z."/>
            <person name="Jin W."/>
            <person name="Jiang J."/>
            <person name="Leong S.A."/>
            <person name="Iwama H."/>
            <person name="Gojobori T."/>
            <person name="Itoh T."/>
            <person name="Niimura Y."/>
            <person name="Fujii Y."/>
            <person name="Habara T."/>
            <person name="Sakai H."/>
            <person name="Sato Y."/>
            <person name="Wilson G."/>
            <person name="Kumar K."/>
            <person name="McCouch S."/>
            <person name="Juretic N."/>
            <person name="Hoen D."/>
            <person name="Wright S."/>
            <person name="Bruskiewich R."/>
            <person name="Bureau T."/>
            <person name="Miyao A."/>
            <person name="Hirochika H."/>
            <person name="Nishikawa T."/>
            <person name="Kadowaki K."/>
            <person name="Sugiura M."/>
            <person name="Burr B."/>
            <person name="Sasaki T."/>
        </authorList>
    </citation>
    <scope>NUCLEOTIDE SEQUENCE [LARGE SCALE GENOMIC DNA]</scope>
    <source>
        <strain evidence="3">cv. Nipponbare</strain>
    </source>
</reference>
<gene>
    <name evidence="1" type="ORF">B1018E06.13</name>
    <name evidence="2" type="ORF">P0551A03.55</name>
</gene>
<reference evidence="1" key="1">
    <citation type="submission" date="2002-03" db="EMBL/GenBank/DDBJ databases">
        <title>Oryza sativa nipponbare(GA3) genomic DNA, chromosome 6, BAC clone:B1018E06.</title>
        <authorList>
            <person name="Sasaki T."/>
            <person name="Matsumoto T."/>
            <person name="Yamamoto K."/>
        </authorList>
    </citation>
    <scope>NUCLEOTIDE SEQUENCE</scope>
</reference>
<evidence type="ECO:0000313" key="1">
    <source>
        <dbReference type="EMBL" id="BAD54257.1"/>
    </source>
</evidence>
<proteinExistence type="predicted"/>
<dbReference type="Proteomes" id="UP000000763">
    <property type="component" value="Chromosome 6"/>
</dbReference>
<name>Q5Z6S9_ORYSJ</name>
<dbReference type="AlphaFoldDB" id="Q5Z6S9"/>
<accession>Q5Z6S9</accession>
<evidence type="ECO:0000313" key="3">
    <source>
        <dbReference type="Proteomes" id="UP000000763"/>
    </source>
</evidence>